<dbReference type="PROSITE" id="PS52016">
    <property type="entry name" value="TONB_DEPENDENT_REC_3"/>
    <property type="match status" value="1"/>
</dbReference>
<feature type="domain" description="TonB-dependent receptor plug" evidence="9">
    <location>
        <begin position="132"/>
        <end position="239"/>
    </location>
</feature>
<protein>
    <submittedName>
        <fullName evidence="10">TonB-dependent receptor</fullName>
    </submittedName>
</protein>
<keyword evidence="5 7" id="KW-0472">Membrane</keyword>
<dbReference type="InterPro" id="IPR036942">
    <property type="entry name" value="Beta-barrel_TonB_sf"/>
</dbReference>
<keyword evidence="10" id="KW-0675">Receptor</keyword>
<dbReference type="InterPro" id="IPR008969">
    <property type="entry name" value="CarboxyPept-like_regulatory"/>
</dbReference>
<evidence type="ECO:0000256" key="3">
    <source>
        <dbReference type="ARBA" id="ARBA00022452"/>
    </source>
</evidence>
<dbReference type="NCBIfam" id="TIGR04057">
    <property type="entry name" value="SusC_RagA_signa"/>
    <property type="match status" value="1"/>
</dbReference>
<keyword evidence="11" id="KW-1185">Reference proteome</keyword>
<dbReference type="Pfam" id="PF07715">
    <property type="entry name" value="Plug"/>
    <property type="match status" value="1"/>
</dbReference>
<dbReference type="EMBL" id="JARZAK010000005">
    <property type="protein sequence ID" value="MDY7257927.1"/>
    <property type="molecule type" value="Genomic_DNA"/>
</dbReference>
<keyword evidence="3 7" id="KW-1134">Transmembrane beta strand</keyword>
<evidence type="ECO:0000256" key="1">
    <source>
        <dbReference type="ARBA" id="ARBA00004571"/>
    </source>
</evidence>
<dbReference type="InterPro" id="IPR023997">
    <property type="entry name" value="TonB-dep_OMP_SusC/RagA_CS"/>
</dbReference>
<dbReference type="Gene3D" id="2.170.130.10">
    <property type="entry name" value="TonB-dependent receptor, plug domain"/>
    <property type="match status" value="1"/>
</dbReference>
<dbReference type="InterPro" id="IPR037066">
    <property type="entry name" value="Plug_dom_sf"/>
</dbReference>
<evidence type="ECO:0000259" key="9">
    <source>
        <dbReference type="Pfam" id="PF07715"/>
    </source>
</evidence>
<keyword evidence="8" id="KW-0732">Signal</keyword>
<keyword evidence="2 7" id="KW-0813">Transport</keyword>
<dbReference type="Gene3D" id="2.40.170.20">
    <property type="entry name" value="TonB-dependent receptor, beta-barrel domain"/>
    <property type="match status" value="1"/>
</dbReference>
<evidence type="ECO:0000313" key="10">
    <source>
        <dbReference type="EMBL" id="MDY7257927.1"/>
    </source>
</evidence>
<keyword evidence="6 7" id="KW-0998">Cell outer membrane</keyword>
<sequence length="1048" mass="115955">MQMNYHAPNSLFSYLNVAFIKSIGCLCALFLCMASYAQDVTVRGKVSTHGEEMAGVTIVVKGSNGQQGTVTSVNGNYSLKVDSKGTLIFSYIGCETMEVPVKGRTTINVEMKETSLAVDEVIITVPYGTVKKSTFTGSAGVVDKKLIASSQVSSVSKALQGSVAGLQSFSTSGQPGEDASIYIRGIGSANASTTPLYVVDGVPYDGALSSISSQDIASITVLKDAAAATLYGSRAANGVIMITTKQGVESAPVIELSAKFGFSSRAVRDYDQLSTNDYFMLQWEAMRNKYINDGHSAEDAAQRSSSELISAIGINPYGSKYVQPVGVDGKLVAGATPLWDDSWEDALTQDAHYTDLSARISGGSKNTKYYFSLGYLDDQGAYICSGFKRYTLRSNITSDLRDWLQVGLNVSGTHSIQDYPKQDDTAIGNIVLAARSLPSFYPVYERNPDTGEYLLGDDGNKIYDYGNYRKSSYRGYNFVQSMPYDKNEIKRDAASVRGYLQIAPIKGLSYKMSLSIDYNSKFSHDYTNPTYGKEPLVGSVSKRNYRTTGMTFNNVVNWEHKFKELHNIRLMAGQEYYEYNTSNFGGSRSGVITDGFFEPDAASTLTGFSGNSDQYKLLSYFGSAEYAFNQRYFLSASMRTDGSSRFHPDNRCGTFWSFGASWKIHQESFMKGVADKWLSNLSIRASYGAQGNDNVGYYAYQELYGIGSFLGETTLHASRLATPDLSWETNLNFNVGLDFGFLNNRINGTIEYFNRASKDLLFSRDLVLSSGFSSIDANIGKLKNYGWEFTVNATPVLTRDWTWRLSVNMTTYKNKIVQLPTEVMWQGSKKWVQGGSLYDFWLYEWGGVDPETGSAQWAYYDADGMRHLTDDYSALTSDKKVKAGSSLPKLSGGFQSDLTWKDLSLSMLFSYGIGGKIYNNDITMLMRVNGGNGDSMSKELLNRWTPENTNTNIPRLTQDGTSKFTSSSTRWLVDRSFLRLKTITLNYNLPKKWLHPLTLKDASVFVQGENMLTFSKQQGLDPEQPVSGMASFRYPAMKTISFGINVKL</sequence>
<comment type="subcellular location">
    <subcellularLocation>
        <location evidence="1 7">Cell outer membrane</location>
        <topology evidence="1 7">Multi-pass membrane protein</topology>
    </subcellularLocation>
</comment>
<dbReference type="SUPFAM" id="SSF49464">
    <property type="entry name" value="Carboxypeptidase regulatory domain-like"/>
    <property type="match status" value="1"/>
</dbReference>
<comment type="caution">
    <text evidence="10">The sequence shown here is derived from an EMBL/GenBank/DDBJ whole genome shotgun (WGS) entry which is preliminary data.</text>
</comment>
<comment type="similarity">
    <text evidence="7">Belongs to the TonB-dependent receptor family.</text>
</comment>
<reference evidence="10 11" key="1">
    <citation type="submission" date="2023-04" db="EMBL/GenBank/DDBJ databases">
        <title>Bacteroides pacosi sp. nov., isolated from the fecal material of an alpaca.</title>
        <authorList>
            <person name="Miller S."/>
            <person name="Hendry M."/>
            <person name="King J."/>
            <person name="Sankaranarayanan K."/>
            <person name="Lawson P.A."/>
        </authorList>
    </citation>
    <scope>NUCLEOTIDE SEQUENCE [LARGE SCALE GENOMIC DNA]</scope>
    <source>
        <strain evidence="10 11">A2-P53</strain>
    </source>
</reference>
<keyword evidence="4 7" id="KW-0812">Transmembrane</keyword>
<dbReference type="InterPro" id="IPR012910">
    <property type="entry name" value="Plug_dom"/>
</dbReference>
<dbReference type="InterPro" id="IPR039426">
    <property type="entry name" value="TonB-dep_rcpt-like"/>
</dbReference>
<dbReference type="Pfam" id="PF13715">
    <property type="entry name" value="CarbopepD_reg_2"/>
    <property type="match status" value="1"/>
</dbReference>
<dbReference type="SUPFAM" id="SSF56935">
    <property type="entry name" value="Porins"/>
    <property type="match status" value="1"/>
</dbReference>
<feature type="chain" id="PRO_5047534479" evidence="8">
    <location>
        <begin position="38"/>
        <end position="1048"/>
    </location>
</feature>
<evidence type="ECO:0000313" key="11">
    <source>
        <dbReference type="Proteomes" id="UP001292913"/>
    </source>
</evidence>
<evidence type="ECO:0000256" key="7">
    <source>
        <dbReference type="PROSITE-ProRule" id="PRU01360"/>
    </source>
</evidence>
<dbReference type="InterPro" id="IPR023996">
    <property type="entry name" value="TonB-dep_OMP_SusC/RagA"/>
</dbReference>
<evidence type="ECO:0000256" key="5">
    <source>
        <dbReference type="ARBA" id="ARBA00023136"/>
    </source>
</evidence>
<evidence type="ECO:0000256" key="8">
    <source>
        <dbReference type="SAM" id="SignalP"/>
    </source>
</evidence>
<evidence type="ECO:0000256" key="6">
    <source>
        <dbReference type="ARBA" id="ARBA00023237"/>
    </source>
</evidence>
<organism evidence="10 11">
    <name type="scientific">Bacteroides vicugnae</name>
    <dbReference type="NCBI Taxonomy" id="3037989"/>
    <lineage>
        <taxon>Bacteria</taxon>
        <taxon>Pseudomonadati</taxon>
        <taxon>Bacteroidota</taxon>
        <taxon>Bacteroidia</taxon>
        <taxon>Bacteroidales</taxon>
        <taxon>Bacteroidaceae</taxon>
        <taxon>Bacteroides</taxon>
    </lineage>
</organism>
<feature type="signal peptide" evidence="8">
    <location>
        <begin position="1"/>
        <end position="37"/>
    </location>
</feature>
<dbReference type="NCBIfam" id="TIGR04056">
    <property type="entry name" value="OMP_RagA_SusC"/>
    <property type="match status" value="1"/>
</dbReference>
<gene>
    <name evidence="10" type="ORF">QHG74_09365</name>
</gene>
<dbReference type="RefSeq" id="WP_258979891.1">
    <property type="nucleotide sequence ID" value="NZ_JARZAK010000005.1"/>
</dbReference>
<evidence type="ECO:0000256" key="4">
    <source>
        <dbReference type="ARBA" id="ARBA00022692"/>
    </source>
</evidence>
<dbReference type="Proteomes" id="UP001292913">
    <property type="component" value="Unassembled WGS sequence"/>
</dbReference>
<evidence type="ECO:0000256" key="2">
    <source>
        <dbReference type="ARBA" id="ARBA00022448"/>
    </source>
</evidence>
<accession>A0ABU5HPZ6</accession>
<proteinExistence type="inferred from homology"/>
<name>A0ABU5HPZ6_9BACE</name>